<keyword evidence="1" id="KW-1133">Transmembrane helix</keyword>
<evidence type="ECO:0000256" key="1">
    <source>
        <dbReference type="SAM" id="Phobius"/>
    </source>
</evidence>
<sequence length="155" mass="17670">MKGIPKCLSSHPFLLLIQKINTAGSSSSISKATFEIHTREPFPIQPFTLPLQNRYRRHRFGSMVQDSREGGLGWNIGSGWSMINHAIPKVQKCVSPQICSIITFWKVLSLGVMLLHLVQWLGREKEIILMSRCSKKGSLGYFYFFPFIILAWTLT</sequence>
<keyword evidence="1" id="KW-0472">Membrane</keyword>
<proteinExistence type="predicted"/>
<keyword evidence="1" id="KW-0812">Transmembrane</keyword>
<feature type="transmembrane region" description="Helical" evidence="1">
    <location>
        <begin position="138"/>
        <end position="154"/>
    </location>
</feature>
<protein>
    <submittedName>
        <fullName evidence="2">Uncharacterized protein</fullName>
    </submittedName>
</protein>
<organism evidence="2 3">
    <name type="scientific">Caerostris extrusa</name>
    <name type="common">Bark spider</name>
    <name type="synonym">Caerostris bankana</name>
    <dbReference type="NCBI Taxonomy" id="172846"/>
    <lineage>
        <taxon>Eukaryota</taxon>
        <taxon>Metazoa</taxon>
        <taxon>Ecdysozoa</taxon>
        <taxon>Arthropoda</taxon>
        <taxon>Chelicerata</taxon>
        <taxon>Arachnida</taxon>
        <taxon>Araneae</taxon>
        <taxon>Araneomorphae</taxon>
        <taxon>Entelegynae</taxon>
        <taxon>Araneoidea</taxon>
        <taxon>Araneidae</taxon>
        <taxon>Caerostris</taxon>
    </lineage>
</organism>
<name>A0AAV4NVC4_CAEEX</name>
<dbReference type="EMBL" id="BPLR01003752">
    <property type="protein sequence ID" value="GIX88328.1"/>
    <property type="molecule type" value="Genomic_DNA"/>
</dbReference>
<keyword evidence="3" id="KW-1185">Reference proteome</keyword>
<dbReference type="AlphaFoldDB" id="A0AAV4NVC4"/>
<dbReference type="Proteomes" id="UP001054945">
    <property type="component" value="Unassembled WGS sequence"/>
</dbReference>
<accession>A0AAV4NVC4</accession>
<evidence type="ECO:0000313" key="3">
    <source>
        <dbReference type="Proteomes" id="UP001054945"/>
    </source>
</evidence>
<comment type="caution">
    <text evidence="2">The sequence shown here is derived from an EMBL/GenBank/DDBJ whole genome shotgun (WGS) entry which is preliminary data.</text>
</comment>
<gene>
    <name evidence="2" type="ORF">CEXT_550851</name>
</gene>
<reference evidence="2 3" key="1">
    <citation type="submission" date="2021-06" db="EMBL/GenBank/DDBJ databases">
        <title>Caerostris extrusa draft genome.</title>
        <authorList>
            <person name="Kono N."/>
            <person name="Arakawa K."/>
        </authorList>
    </citation>
    <scope>NUCLEOTIDE SEQUENCE [LARGE SCALE GENOMIC DNA]</scope>
</reference>
<evidence type="ECO:0000313" key="2">
    <source>
        <dbReference type="EMBL" id="GIX88328.1"/>
    </source>
</evidence>